<evidence type="ECO:0000256" key="1">
    <source>
        <dbReference type="SAM" id="Phobius"/>
    </source>
</evidence>
<comment type="caution">
    <text evidence="2">The sequence shown here is derived from an EMBL/GenBank/DDBJ whole genome shotgun (WGS) entry which is preliminary data.</text>
</comment>
<dbReference type="AlphaFoldDB" id="A0A9P6E734"/>
<keyword evidence="1" id="KW-1133">Transmembrane helix</keyword>
<feature type="transmembrane region" description="Helical" evidence="1">
    <location>
        <begin position="16"/>
        <end position="35"/>
    </location>
</feature>
<dbReference type="OrthoDB" id="3231000at2759"/>
<name>A0A9P6E734_9AGAR</name>
<accession>A0A9P6E734</accession>
<evidence type="ECO:0000313" key="2">
    <source>
        <dbReference type="EMBL" id="KAF9523569.1"/>
    </source>
</evidence>
<proteinExistence type="predicted"/>
<keyword evidence="1" id="KW-0812">Transmembrane</keyword>
<organism evidence="2 3">
    <name type="scientific">Crepidotus variabilis</name>
    <dbReference type="NCBI Taxonomy" id="179855"/>
    <lineage>
        <taxon>Eukaryota</taxon>
        <taxon>Fungi</taxon>
        <taxon>Dikarya</taxon>
        <taxon>Basidiomycota</taxon>
        <taxon>Agaricomycotina</taxon>
        <taxon>Agaricomycetes</taxon>
        <taxon>Agaricomycetidae</taxon>
        <taxon>Agaricales</taxon>
        <taxon>Agaricineae</taxon>
        <taxon>Crepidotaceae</taxon>
        <taxon>Crepidotus</taxon>
    </lineage>
</organism>
<protein>
    <submittedName>
        <fullName evidence="2">Uncharacterized protein</fullName>
    </submittedName>
</protein>
<dbReference type="EMBL" id="MU157915">
    <property type="protein sequence ID" value="KAF9523569.1"/>
    <property type="molecule type" value="Genomic_DNA"/>
</dbReference>
<keyword evidence="3" id="KW-1185">Reference proteome</keyword>
<sequence>MNLTKFSDDSKATVPQYLAVALPLTAVSIWVIMALHTETTKFDTEEERIDSTFLSRLVWPLRALRYLAKGLRQKVRTKRKIHVGIV</sequence>
<reference evidence="2" key="1">
    <citation type="submission" date="2020-11" db="EMBL/GenBank/DDBJ databases">
        <authorList>
            <consortium name="DOE Joint Genome Institute"/>
            <person name="Ahrendt S."/>
            <person name="Riley R."/>
            <person name="Andreopoulos W."/>
            <person name="Labutti K."/>
            <person name="Pangilinan J."/>
            <person name="Ruiz-Duenas F.J."/>
            <person name="Barrasa J.M."/>
            <person name="Sanchez-Garcia M."/>
            <person name="Camarero S."/>
            <person name="Miyauchi S."/>
            <person name="Serrano A."/>
            <person name="Linde D."/>
            <person name="Babiker R."/>
            <person name="Drula E."/>
            <person name="Ayuso-Fernandez I."/>
            <person name="Pacheco R."/>
            <person name="Padilla G."/>
            <person name="Ferreira P."/>
            <person name="Barriuso J."/>
            <person name="Kellner H."/>
            <person name="Castanera R."/>
            <person name="Alfaro M."/>
            <person name="Ramirez L."/>
            <person name="Pisabarro A.G."/>
            <person name="Kuo A."/>
            <person name="Tritt A."/>
            <person name="Lipzen A."/>
            <person name="He G."/>
            <person name="Yan M."/>
            <person name="Ng V."/>
            <person name="Cullen D."/>
            <person name="Martin F."/>
            <person name="Rosso M.-N."/>
            <person name="Henrissat B."/>
            <person name="Hibbett D."/>
            <person name="Martinez A.T."/>
            <person name="Grigoriev I.V."/>
        </authorList>
    </citation>
    <scope>NUCLEOTIDE SEQUENCE</scope>
    <source>
        <strain evidence="2">CBS 506.95</strain>
    </source>
</reference>
<gene>
    <name evidence="2" type="ORF">CPB83DRAFT_862731</name>
</gene>
<evidence type="ECO:0000313" key="3">
    <source>
        <dbReference type="Proteomes" id="UP000807306"/>
    </source>
</evidence>
<dbReference type="Proteomes" id="UP000807306">
    <property type="component" value="Unassembled WGS sequence"/>
</dbReference>
<keyword evidence="1" id="KW-0472">Membrane</keyword>